<dbReference type="OrthoDB" id="9771212at2"/>
<reference evidence="2" key="1">
    <citation type="submission" date="2017-10" db="EMBL/GenBank/DDBJ databases">
        <authorList>
            <person name="Gaisin V.A."/>
            <person name="Rysina M.S."/>
            <person name="Grouzdev D.S."/>
        </authorList>
    </citation>
    <scope>NUCLEOTIDE SEQUENCE [LARGE SCALE GENOMIC DNA]</scope>
    <source>
        <strain evidence="2">V1</strain>
    </source>
</reference>
<sequence>MLFGKNRHVISASRRTDIPAFYAEWFMDKIRKGFCKVANPYNPSQVKEVSLCPDEVAAVVFWTRYAKPLRPFLAELDERGFNYYFLYTITGYPSSYESGLPSSEECIEDFLALGECIGAEKVIWRYDPVILSSRMHMSFHMKNFERLALRLSAGTKKVIVTFVKKYRHIEEKLEEMEYVPPSSHERQVLEKHFRSLTSDAGMQIQRCGKRDSFANVSEGKCVDEKLMRELFGLELSSGKDPGQPEECRCIRSIDIGRYGSCLHRCVYCYASRNFFRAARRYQEHDYSAEML</sequence>
<organism evidence="1 2">
    <name type="scientific">Prosthecochloris marina</name>
    <dbReference type="NCBI Taxonomy" id="2017681"/>
    <lineage>
        <taxon>Bacteria</taxon>
        <taxon>Pseudomonadati</taxon>
        <taxon>Chlorobiota</taxon>
        <taxon>Chlorobiia</taxon>
        <taxon>Chlorobiales</taxon>
        <taxon>Chlorobiaceae</taxon>
        <taxon>Prosthecochloris</taxon>
    </lineage>
</organism>
<dbReference type="EMBL" id="PDNZ01000002">
    <property type="protein sequence ID" value="PWW82672.1"/>
    <property type="molecule type" value="Genomic_DNA"/>
</dbReference>
<protein>
    <recommendedName>
        <fullName evidence="3">DNA repair photolyase</fullName>
    </recommendedName>
</protein>
<name>A0A317T7P0_9CHLB</name>
<accession>A0A317T7P0</accession>
<evidence type="ECO:0008006" key="3">
    <source>
        <dbReference type="Google" id="ProtNLM"/>
    </source>
</evidence>
<dbReference type="AlphaFoldDB" id="A0A317T7P0"/>
<dbReference type="Proteomes" id="UP000246278">
    <property type="component" value="Unassembled WGS sequence"/>
</dbReference>
<comment type="caution">
    <text evidence="1">The sequence shown here is derived from an EMBL/GenBank/DDBJ whole genome shotgun (WGS) entry which is preliminary data.</text>
</comment>
<gene>
    <name evidence="1" type="ORF">CR164_02685</name>
</gene>
<dbReference type="Pfam" id="PF08902">
    <property type="entry name" value="DUF1848"/>
    <property type="match status" value="1"/>
</dbReference>
<evidence type="ECO:0000313" key="2">
    <source>
        <dbReference type="Proteomes" id="UP000246278"/>
    </source>
</evidence>
<proteinExistence type="predicted"/>
<dbReference type="InterPro" id="IPR014998">
    <property type="entry name" value="DUF1848"/>
</dbReference>
<evidence type="ECO:0000313" key="1">
    <source>
        <dbReference type="EMBL" id="PWW82672.1"/>
    </source>
</evidence>
<dbReference type="RefSeq" id="WP_110022388.1">
    <property type="nucleotide sequence ID" value="NZ_PDNZ01000002.1"/>
</dbReference>
<keyword evidence="2" id="KW-1185">Reference proteome</keyword>